<feature type="transmembrane region" description="Helical" evidence="2">
    <location>
        <begin position="104"/>
        <end position="123"/>
    </location>
</feature>
<evidence type="ECO:0000256" key="1">
    <source>
        <dbReference type="SAM" id="MobiDB-lite"/>
    </source>
</evidence>
<protein>
    <submittedName>
        <fullName evidence="3">Uncharacterized protein</fullName>
    </submittedName>
</protein>
<sequence length="200" mass="21018">MQTNYTERDSERVRQAERSSAGLPTQQLQLPPAMNYTPAAAGNTGVALPQPRKHPVALAMIGLGAILLLARGATVPLDLSGGMVLLTIASCFFFFGLWKRSYGLIIPACILSGLSVGVTFAALTNGVSVLWGLALGFLGILVLGRAFFGKRSQWPIYPAVPLFAVGVIVAATSLPALLGAGMIWGPLLLIGAGLYLGWLR</sequence>
<gene>
    <name evidence="3" type="ORF">OSCT_0419</name>
</gene>
<reference evidence="3 4" key="1">
    <citation type="journal article" date="2011" name="J. Bacteriol.">
        <title>Draft genome sequence of the anoxygenic filamentous phototrophic bacterium Oscillochloris trichoides subsp. DG-6.</title>
        <authorList>
            <person name="Kuznetsov B.B."/>
            <person name="Ivanovsky R.N."/>
            <person name="Keppen O.I."/>
            <person name="Sukhacheva M.V."/>
            <person name="Bumazhkin B.K."/>
            <person name="Patutina E.O."/>
            <person name="Beletsky A.V."/>
            <person name="Mardanov A.V."/>
            <person name="Baslerov R.V."/>
            <person name="Panteleeva A.N."/>
            <person name="Kolganova T.V."/>
            <person name="Ravin N.V."/>
            <person name="Skryabin K.G."/>
        </authorList>
    </citation>
    <scope>NUCLEOTIDE SEQUENCE [LARGE SCALE GENOMIC DNA]</scope>
    <source>
        <strain evidence="3 4">DG-6</strain>
    </source>
</reference>
<dbReference type="AlphaFoldDB" id="E1IAR8"/>
<organism evidence="3 4">
    <name type="scientific">Oscillochloris trichoides DG-6</name>
    <dbReference type="NCBI Taxonomy" id="765420"/>
    <lineage>
        <taxon>Bacteria</taxon>
        <taxon>Bacillati</taxon>
        <taxon>Chloroflexota</taxon>
        <taxon>Chloroflexia</taxon>
        <taxon>Chloroflexales</taxon>
        <taxon>Chloroflexineae</taxon>
        <taxon>Oscillochloridaceae</taxon>
        <taxon>Oscillochloris</taxon>
    </lineage>
</organism>
<feature type="transmembrane region" description="Helical" evidence="2">
    <location>
        <begin position="155"/>
        <end position="176"/>
    </location>
</feature>
<feature type="transmembrane region" description="Helical" evidence="2">
    <location>
        <begin position="56"/>
        <end position="73"/>
    </location>
</feature>
<name>E1IAR8_9CHLR</name>
<feature type="compositionally biased region" description="Basic and acidic residues" evidence="1">
    <location>
        <begin position="1"/>
        <end position="17"/>
    </location>
</feature>
<dbReference type="HOGENOM" id="CLU_1365075_0_0_0"/>
<evidence type="ECO:0000313" key="4">
    <source>
        <dbReference type="Proteomes" id="UP000054010"/>
    </source>
</evidence>
<feature type="transmembrane region" description="Helical" evidence="2">
    <location>
        <begin position="129"/>
        <end position="148"/>
    </location>
</feature>
<feature type="region of interest" description="Disordered" evidence="1">
    <location>
        <begin position="1"/>
        <end position="24"/>
    </location>
</feature>
<keyword evidence="2" id="KW-0472">Membrane</keyword>
<evidence type="ECO:0000313" key="3">
    <source>
        <dbReference type="EMBL" id="EFO81747.1"/>
    </source>
</evidence>
<proteinExistence type="predicted"/>
<keyword evidence="4" id="KW-1185">Reference proteome</keyword>
<feature type="transmembrane region" description="Helical" evidence="2">
    <location>
        <begin position="79"/>
        <end position="97"/>
    </location>
</feature>
<dbReference type="EMBL" id="ADVR01000006">
    <property type="protein sequence ID" value="EFO81747.1"/>
    <property type="molecule type" value="Genomic_DNA"/>
</dbReference>
<dbReference type="Proteomes" id="UP000054010">
    <property type="component" value="Unassembled WGS sequence"/>
</dbReference>
<keyword evidence="2" id="KW-1133">Transmembrane helix</keyword>
<accession>E1IAR8</accession>
<comment type="caution">
    <text evidence="3">The sequence shown here is derived from an EMBL/GenBank/DDBJ whole genome shotgun (WGS) entry which is preliminary data.</text>
</comment>
<dbReference type="OrthoDB" id="158065at2"/>
<dbReference type="eggNOG" id="ENOG50348U3">
    <property type="taxonomic scope" value="Bacteria"/>
</dbReference>
<evidence type="ECO:0000256" key="2">
    <source>
        <dbReference type="SAM" id="Phobius"/>
    </source>
</evidence>
<feature type="transmembrane region" description="Helical" evidence="2">
    <location>
        <begin position="182"/>
        <end position="199"/>
    </location>
</feature>
<keyword evidence="2" id="KW-0812">Transmembrane</keyword>